<gene>
    <name evidence="3" type="ORF">KK488_19930</name>
</gene>
<keyword evidence="1" id="KW-0732">Signal</keyword>
<dbReference type="AlphaFoldDB" id="A0A9X1IT24"/>
<protein>
    <recommendedName>
        <fullName evidence="2">DUF8021 domain-containing protein</fullName>
    </recommendedName>
</protein>
<dbReference type="Pfam" id="PF26061">
    <property type="entry name" value="DUF8021"/>
    <property type="match status" value="1"/>
</dbReference>
<evidence type="ECO:0000313" key="4">
    <source>
        <dbReference type="Proteomes" id="UP001138757"/>
    </source>
</evidence>
<keyword evidence="4" id="KW-1185">Reference proteome</keyword>
<dbReference type="InterPro" id="IPR058334">
    <property type="entry name" value="DUF8021"/>
</dbReference>
<feature type="chain" id="PRO_5040909336" description="DUF8021 domain-containing protein" evidence="1">
    <location>
        <begin position="23"/>
        <end position="298"/>
    </location>
</feature>
<comment type="caution">
    <text evidence="3">The sequence shown here is derived from an EMBL/GenBank/DDBJ whole genome shotgun (WGS) entry which is preliminary data.</text>
</comment>
<evidence type="ECO:0000259" key="2">
    <source>
        <dbReference type="Pfam" id="PF26061"/>
    </source>
</evidence>
<feature type="domain" description="DUF8021" evidence="2">
    <location>
        <begin position="160"/>
        <end position="277"/>
    </location>
</feature>
<evidence type="ECO:0000313" key="3">
    <source>
        <dbReference type="EMBL" id="MBT2189226.1"/>
    </source>
</evidence>
<organism evidence="3 4">
    <name type="scientific">Sphingobium nicotianae</name>
    <dbReference type="NCBI Taxonomy" id="2782607"/>
    <lineage>
        <taxon>Bacteria</taxon>
        <taxon>Pseudomonadati</taxon>
        <taxon>Pseudomonadota</taxon>
        <taxon>Alphaproteobacteria</taxon>
        <taxon>Sphingomonadales</taxon>
        <taxon>Sphingomonadaceae</taxon>
        <taxon>Sphingobium</taxon>
    </lineage>
</organism>
<dbReference type="Proteomes" id="UP001138757">
    <property type="component" value="Unassembled WGS sequence"/>
</dbReference>
<feature type="signal peptide" evidence="1">
    <location>
        <begin position="1"/>
        <end position="22"/>
    </location>
</feature>
<dbReference type="EMBL" id="JAHGAW010000016">
    <property type="protein sequence ID" value="MBT2189226.1"/>
    <property type="molecule type" value="Genomic_DNA"/>
</dbReference>
<evidence type="ECO:0000256" key="1">
    <source>
        <dbReference type="SAM" id="SignalP"/>
    </source>
</evidence>
<sequence>MRHKGHAILARVVALFAFAALASPAAAQQCDRACLTALLTQYVDALVAHDPSRLPLAPSVRFTEDSKDLKLGEGLWKTVTARGGFRQDYLDTTRQTAVAHVQLWEDKTQALYSVLLHVKDSKIAGIETLVQRVTTDGRFQPTELGAPIKGMNTPILAGRKMSRAEMIKVALGYPEGLRIGNFTDGGTKFAPETYRVENGVITAGAGCGRADCGMYAQHIMLHPSIIANVAAVDEENGVVVLWMNFGYTDSYGPGNALVTFEAFKIWGGQIHSILAFFKPLPLATSRNWTSSDEVPRKE</sequence>
<dbReference type="RefSeq" id="WP_214625483.1">
    <property type="nucleotide sequence ID" value="NZ_JAHGAW010000016.1"/>
</dbReference>
<name>A0A9X1IT24_9SPHN</name>
<reference evidence="3" key="1">
    <citation type="submission" date="2021-05" db="EMBL/GenBank/DDBJ databases">
        <title>Genome of Sphingobium sp. strain.</title>
        <authorList>
            <person name="Fan R."/>
        </authorList>
    </citation>
    <scope>NUCLEOTIDE SEQUENCE</scope>
    <source>
        <strain evidence="3">H33</strain>
    </source>
</reference>
<proteinExistence type="predicted"/>
<accession>A0A9X1IT24</accession>